<evidence type="ECO:0000256" key="1">
    <source>
        <dbReference type="SAM" id="MobiDB-lite"/>
    </source>
</evidence>
<protein>
    <submittedName>
        <fullName evidence="2">Uncharacterized protein</fullName>
    </submittedName>
</protein>
<organism evidence="2 3">
    <name type="scientific">Skeletonema marinoi</name>
    <dbReference type="NCBI Taxonomy" id="267567"/>
    <lineage>
        <taxon>Eukaryota</taxon>
        <taxon>Sar</taxon>
        <taxon>Stramenopiles</taxon>
        <taxon>Ochrophyta</taxon>
        <taxon>Bacillariophyta</taxon>
        <taxon>Coscinodiscophyceae</taxon>
        <taxon>Thalassiosirophycidae</taxon>
        <taxon>Thalassiosirales</taxon>
        <taxon>Skeletonemataceae</taxon>
        <taxon>Skeletonema</taxon>
        <taxon>Skeletonema marinoi-dohrnii complex</taxon>
    </lineage>
</organism>
<proteinExistence type="predicted"/>
<dbReference type="AlphaFoldDB" id="A0AAD8YE14"/>
<sequence length="210" mass="23292">MNKCITPEPTPTISAPLSSSSQDEQPSSAAAAAVITMASPSRRQTRKRPLIEACEPNDDDTQSTSRPISATSSSRKRQRSKKESTVRFASVPHQTHVVPRWTKDEATSSWYSKRDLFTFRRQESVDAAVLRSLIQTATTIDTLPQETAVYRGLERLLSSQIACEISDRRKRCVMSVLVAQHRGLDMELIAQVSKNFTEKAAAWALTLGSI</sequence>
<feature type="compositionally biased region" description="Low complexity" evidence="1">
    <location>
        <begin position="18"/>
        <end position="41"/>
    </location>
</feature>
<accession>A0AAD8YE14</accession>
<reference evidence="2" key="1">
    <citation type="submission" date="2023-06" db="EMBL/GenBank/DDBJ databases">
        <title>Survivors Of The Sea: Transcriptome response of Skeletonema marinoi to long-term dormancy.</title>
        <authorList>
            <person name="Pinder M.I.M."/>
            <person name="Kourtchenko O."/>
            <person name="Robertson E.K."/>
            <person name="Larsson T."/>
            <person name="Maumus F."/>
            <person name="Osuna-Cruz C.M."/>
            <person name="Vancaester E."/>
            <person name="Stenow R."/>
            <person name="Vandepoele K."/>
            <person name="Ploug H."/>
            <person name="Bruchert V."/>
            <person name="Godhe A."/>
            <person name="Topel M."/>
        </authorList>
    </citation>
    <scope>NUCLEOTIDE SEQUENCE</scope>
    <source>
        <strain evidence="2">R05AC</strain>
    </source>
</reference>
<feature type="compositionally biased region" description="Low complexity" evidence="1">
    <location>
        <begin position="63"/>
        <end position="73"/>
    </location>
</feature>
<gene>
    <name evidence="2" type="ORF">QTG54_005675</name>
</gene>
<evidence type="ECO:0000313" key="3">
    <source>
        <dbReference type="Proteomes" id="UP001224775"/>
    </source>
</evidence>
<feature type="region of interest" description="Disordered" evidence="1">
    <location>
        <begin position="1"/>
        <end position="90"/>
    </location>
</feature>
<keyword evidence="3" id="KW-1185">Reference proteome</keyword>
<comment type="caution">
    <text evidence="2">The sequence shown here is derived from an EMBL/GenBank/DDBJ whole genome shotgun (WGS) entry which is preliminary data.</text>
</comment>
<evidence type="ECO:0000313" key="2">
    <source>
        <dbReference type="EMBL" id="KAK1744078.1"/>
    </source>
</evidence>
<dbReference type="Proteomes" id="UP001224775">
    <property type="component" value="Unassembled WGS sequence"/>
</dbReference>
<dbReference type="EMBL" id="JATAAI010000008">
    <property type="protein sequence ID" value="KAK1744078.1"/>
    <property type="molecule type" value="Genomic_DNA"/>
</dbReference>
<name>A0AAD8YE14_9STRA</name>